<dbReference type="GO" id="GO:0022857">
    <property type="term" value="F:transmembrane transporter activity"/>
    <property type="evidence" value="ECO:0007669"/>
    <property type="project" value="InterPro"/>
</dbReference>
<dbReference type="Gramene" id="TVU51445">
    <property type="protein sequence ID" value="TVU51445"/>
    <property type="gene ID" value="EJB05_02876"/>
</dbReference>
<feature type="chain" id="PRO_5023902704" description="WAT1-related protein" evidence="6">
    <location>
        <begin position="20"/>
        <end position="76"/>
    </location>
</feature>
<evidence type="ECO:0008006" key="9">
    <source>
        <dbReference type="Google" id="ProtNLM"/>
    </source>
</evidence>
<dbReference type="PANTHER" id="PTHR31218">
    <property type="entry name" value="WAT1-RELATED PROTEIN"/>
    <property type="match status" value="1"/>
</dbReference>
<keyword evidence="4 5" id="KW-0472">Membrane</keyword>
<proteinExistence type="predicted"/>
<gene>
    <name evidence="7" type="ORF">EJB05_02876</name>
</gene>
<dbReference type="AlphaFoldDB" id="A0A5J9WUE1"/>
<dbReference type="Proteomes" id="UP000324897">
    <property type="component" value="Chromosome 6"/>
</dbReference>
<evidence type="ECO:0000256" key="3">
    <source>
        <dbReference type="ARBA" id="ARBA00022989"/>
    </source>
</evidence>
<evidence type="ECO:0000313" key="8">
    <source>
        <dbReference type="Proteomes" id="UP000324897"/>
    </source>
</evidence>
<dbReference type="GO" id="GO:0016020">
    <property type="term" value="C:membrane"/>
    <property type="evidence" value="ECO:0007669"/>
    <property type="project" value="InterPro"/>
</dbReference>
<dbReference type="OrthoDB" id="10646036at2759"/>
<keyword evidence="8" id="KW-1185">Reference proteome</keyword>
<dbReference type="EMBL" id="RWGY01000002">
    <property type="protein sequence ID" value="TVU51445.1"/>
    <property type="molecule type" value="Genomic_DNA"/>
</dbReference>
<name>A0A5J9WUE1_9POAL</name>
<keyword evidence="3 5" id="KW-1133">Transmembrane helix</keyword>
<comment type="caution">
    <text evidence="7">The sequence shown here is derived from an EMBL/GenBank/DDBJ whole genome shotgun (WGS) entry which is preliminary data.</text>
</comment>
<evidence type="ECO:0000256" key="6">
    <source>
        <dbReference type="SAM" id="SignalP"/>
    </source>
</evidence>
<reference evidence="7 8" key="1">
    <citation type="journal article" date="2019" name="Sci. Rep.">
        <title>A high-quality genome of Eragrostis curvula grass provides insights into Poaceae evolution and supports new strategies to enhance forage quality.</title>
        <authorList>
            <person name="Carballo J."/>
            <person name="Santos B.A.C.M."/>
            <person name="Zappacosta D."/>
            <person name="Garbus I."/>
            <person name="Selva J.P."/>
            <person name="Gallo C.A."/>
            <person name="Diaz A."/>
            <person name="Albertini E."/>
            <person name="Caccamo M."/>
            <person name="Echenique V."/>
        </authorList>
    </citation>
    <scope>NUCLEOTIDE SEQUENCE [LARGE SCALE GENOMIC DNA]</scope>
    <source>
        <strain evidence="8">cv. Victoria</strain>
        <tissue evidence="7">Leaf</tissue>
    </source>
</reference>
<dbReference type="SUPFAM" id="SSF103481">
    <property type="entry name" value="Multidrug resistance efflux transporter EmrE"/>
    <property type="match status" value="1"/>
</dbReference>
<evidence type="ECO:0000313" key="7">
    <source>
        <dbReference type="EMBL" id="TVU51445.1"/>
    </source>
</evidence>
<accession>A0A5J9WUE1</accession>
<sequence>MFMPLCTVLTTVLATIILGEELHVGSVIGAVAIIVGLYVVLWGKAEDARKAAAPGQLDPEDTLAAPLIADAQNEPN</sequence>
<comment type="subcellular location">
    <subcellularLocation>
        <location evidence="1">Membrane</location>
        <topology evidence="1">Multi-pass membrane protein</topology>
    </subcellularLocation>
</comment>
<keyword evidence="6" id="KW-0732">Signal</keyword>
<evidence type="ECO:0000256" key="4">
    <source>
        <dbReference type="ARBA" id="ARBA00023136"/>
    </source>
</evidence>
<organism evidence="7 8">
    <name type="scientific">Eragrostis curvula</name>
    <name type="common">weeping love grass</name>
    <dbReference type="NCBI Taxonomy" id="38414"/>
    <lineage>
        <taxon>Eukaryota</taxon>
        <taxon>Viridiplantae</taxon>
        <taxon>Streptophyta</taxon>
        <taxon>Embryophyta</taxon>
        <taxon>Tracheophyta</taxon>
        <taxon>Spermatophyta</taxon>
        <taxon>Magnoliopsida</taxon>
        <taxon>Liliopsida</taxon>
        <taxon>Poales</taxon>
        <taxon>Poaceae</taxon>
        <taxon>PACMAD clade</taxon>
        <taxon>Chloridoideae</taxon>
        <taxon>Eragrostideae</taxon>
        <taxon>Eragrostidinae</taxon>
        <taxon>Eragrostis</taxon>
    </lineage>
</organism>
<keyword evidence="2 5" id="KW-0812">Transmembrane</keyword>
<feature type="signal peptide" evidence="6">
    <location>
        <begin position="1"/>
        <end position="19"/>
    </location>
</feature>
<dbReference type="InterPro" id="IPR030184">
    <property type="entry name" value="WAT1-related"/>
</dbReference>
<evidence type="ECO:0000256" key="2">
    <source>
        <dbReference type="ARBA" id="ARBA00022692"/>
    </source>
</evidence>
<protein>
    <recommendedName>
        <fullName evidence="9">WAT1-related protein</fullName>
    </recommendedName>
</protein>
<dbReference type="InterPro" id="IPR037185">
    <property type="entry name" value="EmrE-like"/>
</dbReference>
<evidence type="ECO:0000256" key="5">
    <source>
        <dbReference type="SAM" id="Phobius"/>
    </source>
</evidence>
<feature type="transmembrane region" description="Helical" evidence="5">
    <location>
        <begin position="24"/>
        <end position="42"/>
    </location>
</feature>
<evidence type="ECO:0000256" key="1">
    <source>
        <dbReference type="ARBA" id="ARBA00004141"/>
    </source>
</evidence>